<reference evidence="1 2" key="1">
    <citation type="submission" date="2019-02" db="EMBL/GenBank/DDBJ databases">
        <title>Deep-cultivation of Planctomycetes and their phenomic and genomic characterization uncovers novel biology.</title>
        <authorList>
            <person name="Wiegand S."/>
            <person name="Jogler M."/>
            <person name="Boedeker C."/>
            <person name="Pinto D."/>
            <person name="Vollmers J."/>
            <person name="Rivas-Marin E."/>
            <person name="Kohn T."/>
            <person name="Peeters S.H."/>
            <person name="Heuer A."/>
            <person name="Rast P."/>
            <person name="Oberbeckmann S."/>
            <person name="Bunk B."/>
            <person name="Jeske O."/>
            <person name="Meyerdierks A."/>
            <person name="Storesund J.E."/>
            <person name="Kallscheuer N."/>
            <person name="Luecker S."/>
            <person name="Lage O.M."/>
            <person name="Pohl T."/>
            <person name="Merkel B.J."/>
            <person name="Hornburger P."/>
            <person name="Mueller R.-W."/>
            <person name="Bruemmer F."/>
            <person name="Labrenz M."/>
            <person name="Spormann A.M."/>
            <person name="Op Den Camp H."/>
            <person name="Overmann J."/>
            <person name="Amann R."/>
            <person name="Jetten M.S.M."/>
            <person name="Mascher T."/>
            <person name="Medema M.H."/>
            <person name="Devos D.P."/>
            <person name="Kaster A.-K."/>
            <person name="Ovreas L."/>
            <person name="Rohde M."/>
            <person name="Galperin M.Y."/>
            <person name="Jogler C."/>
        </authorList>
    </citation>
    <scope>NUCLEOTIDE SEQUENCE [LARGE SCALE GENOMIC DNA]</scope>
    <source>
        <strain evidence="1 2">CA13</strain>
    </source>
</reference>
<gene>
    <name evidence="1" type="ORF">CA13_17860</name>
</gene>
<sequence>MGGTNEIQQGFKRGRTMTSLYACLSSGVAASEPILRARVKPLKLRHALPLELTLPFLRATLCCLVLFGTSLFRCFHSHIEPNPRLAKFAFGLSFGAIT</sequence>
<organism evidence="1 2">
    <name type="scientific">Novipirellula herctigrandis</name>
    <dbReference type="NCBI Taxonomy" id="2527986"/>
    <lineage>
        <taxon>Bacteria</taxon>
        <taxon>Pseudomonadati</taxon>
        <taxon>Planctomycetota</taxon>
        <taxon>Planctomycetia</taxon>
        <taxon>Pirellulales</taxon>
        <taxon>Pirellulaceae</taxon>
        <taxon>Novipirellula</taxon>
    </lineage>
</organism>
<proteinExistence type="predicted"/>
<comment type="caution">
    <text evidence="1">The sequence shown here is derived from an EMBL/GenBank/DDBJ whole genome shotgun (WGS) entry which is preliminary data.</text>
</comment>
<accession>A0A5C5Z119</accession>
<dbReference type="Proteomes" id="UP000315010">
    <property type="component" value="Unassembled WGS sequence"/>
</dbReference>
<evidence type="ECO:0000313" key="1">
    <source>
        <dbReference type="EMBL" id="TWT80373.1"/>
    </source>
</evidence>
<evidence type="ECO:0000313" key="2">
    <source>
        <dbReference type="Proteomes" id="UP000315010"/>
    </source>
</evidence>
<protein>
    <submittedName>
        <fullName evidence="1">Uncharacterized protein</fullName>
    </submittedName>
</protein>
<dbReference type="AlphaFoldDB" id="A0A5C5Z119"/>
<keyword evidence="2" id="KW-1185">Reference proteome</keyword>
<name>A0A5C5Z119_9BACT</name>
<dbReference type="EMBL" id="SJPJ01000001">
    <property type="protein sequence ID" value="TWT80373.1"/>
    <property type="molecule type" value="Genomic_DNA"/>
</dbReference>